<evidence type="ECO:0000313" key="3">
    <source>
        <dbReference type="Proteomes" id="UP001497516"/>
    </source>
</evidence>
<name>A0AAV2DUR7_9ROSI</name>
<gene>
    <name evidence="2" type="ORF">LTRI10_LOCUS19093</name>
</gene>
<dbReference type="EMBL" id="OZ034816">
    <property type="protein sequence ID" value="CAL1377441.1"/>
    <property type="molecule type" value="Genomic_DNA"/>
</dbReference>
<evidence type="ECO:0000313" key="2">
    <source>
        <dbReference type="EMBL" id="CAL1377441.1"/>
    </source>
</evidence>
<protein>
    <submittedName>
        <fullName evidence="2">Uncharacterized protein</fullName>
    </submittedName>
</protein>
<reference evidence="2 3" key="1">
    <citation type="submission" date="2024-04" db="EMBL/GenBank/DDBJ databases">
        <authorList>
            <person name="Fracassetti M."/>
        </authorList>
    </citation>
    <scope>NUCLEOTIDE SEQUENCE [LARGE SCALE GENOMIC DNA]</scope>
</reference>
<sequence>MRPASESPTLLRRRPASNSILLTKVRAARSASIAHHYGPCTSPSDQCSAYTTHLGFGLPHLKAQTLDRLHSASTLAFGFTTRSSPVSHGPTSVWPALQVLNSSPPSKPRTHPTSTFQSNRFASNLRPTKTFATRPASPPTSVPTRAPGNNHLIFYFPASRFHQSRLHACLIASRSRQMGRLKPASQSQAQQPLGPASVSPMGHQRRQTALCLSSTHQFQCKASHQAQDLLPFTSKAARLHSTRFTFCLTRRSRLRVKWAASSPLRKVKLSNRSAQLQSARSGLN</sequence>
<accession>A0AAV2DUR7</accession>
<dbReference type="AlphaFoldDB" id="A0AAV2DUR7"/>
<proteinExistence type="predicted"/>
<feature type="region of interest" description="Disordered" evidence="1">
    <location>
        <begin position="179"/>
        <end position="201"/>
    </location>
</feature>
<evidence type="ECO:0000256" key="1">
    <source>
        <dbReference type="SAM" id="MobiDB-lite"/>
    </source>
</evidence>
<organism evidence="2 3">
    <name type="scientific">Linum trigynum</name>
    <dbReference type="NCBI Taxonomy" id="586398"/>
    <lineage>
        <taxon>Eukaryota</taxon>
        <taxon>Viridiplantae</taxon>
        <taxon>Streptophyta</taxon>
        <taxon>Embryophyta</taxon>
        <taxon>Tracheophyta</taxon>
        <taxon>Spermatophyta</taxon>
        <taxon>Magnoliopsida</taxon>
        <taxon>eudicotyledons</taxon>
        <taxon>Gunneridae</taxon>
        <taxon>Pentapetalae</taxon>
        <taxon>rosids</taxon>
        <taxon>fabids</taxon>
        <taxon>Malpighiales</taxon>
        <taxon>Linaceae</taxon>
        <taxon>Linum</taxon>
    </lineage>
</organism>
<dbReference type="Proteomes" id="UP001497516">
    <property type="component" value="Chromosome 3"/>
</dbReference>
<keyword evidence="3" id="KW-1185">Reference proteome</keyword>